<proteinExistence type="inferred from homology"/>
<reference evidence="12 13" key="1">
    <citation type="journal article" date="2024" name="Nat. Commun.">
        <title>Phylogenomics reveals the evolutionary origins of lichenization in chlorophyte algae.</title>
        <authorList>
            <person name="Puginier C."/>
            <person name="Libourel C."/>
            <person name="Otte J."/>
            <person name="Skaloud P."/>
            <person name="Haon M."/>
            <person name="Grisel S."/>
            <person name="Petersen M."/>
            <person name="Berrin J.G."/>
            <person name="Delaux P.M."/>
            <person name="Dal Grande F."/>
            <person name="Keller J."/>
        </authorList>
    </citation>
    <scope>NUCLEOTIDE SEQUENCE [LARGE SCALE GENOMIC DNA]</scope>
    <source>
        <strain evidence="12 13">SAG 2043</strain>
    </source>
</reference>
<dbReference type="CDD" id="cd08204">
    <property type="entry name" value="ArfGap"/>
    <property type="match status" value="1"/>
</dbReference>
<dbReference type="Proteomes" id="UP001489004">
    <property type="component" value="Unassembled WGS sequence"/>
</dbReference>
<accession>A0AAW1R6Z6</accession>
<dbReference type="Pfam" id="PF01417">
    <property type="entry name" value="ENTH"/>
    <property type="match status" value="1"/>
</dbReference>
<dbReference type="GO" id="GO:0005543">
    <property type="term" value="F:phospholipid binding"/>
    <property type="evidence" value="ECO:0007669"/>
    <property type="project" value="TreeGrafter"/>
</dbReference>
<dbReference type="FunFam" id="1.10.220.150:FF:000009">
    <property type="entry name" value="stromal membrane-associated protein 1 isoform X1"/>
    <property type="match status" value="1"/>
</dbReference>
<keyword evidence="3" id="KW-0343">GTPase activation</keyword>
<dbReference type="PROSITE" id="PS50115">
    <property type="entry name" value="ARFGAP"/>
    <property type="match status" value="1"/>
</dbReference>
<dbReference type="InterPro" id="IPR008942">
    <property type="entry name" value="ENTH_VHS"/>
</dbReference>
<evidence type="ECO:0000313" key="13">
    <source>
        <dbReference type="Proteomes" id="UP001489004"/>
    </source>
</evidence>
<feature type="compositionally biased region" description="Polar residues" evidence="9">
    <location>
        <begin position="528"/>
        <end position="544"/>
    </location>
</feature>
<dbReference type="GO" id="GO:0005768">
    <property type="term" value="C:endosome"/>
    <property type="evidence" value="ECO:0007669"/>
    <property type="project" value="TreeGrafter"/>
</dbReference>
<evidence type="ECO:0000259" key="11">
    <source>
        <dbReference type="PROSITE" id="PS50942"/>
    </source>
</evidence>
<dbReference type="GO" id="GO:0030125">
    <property type="term" value="C:clathrin vesicle coat"/>
    <property type="evidence" value="ECO:0007669"/>
    <property type="project" value="TreeGrafter"/>
</dbReference>
<dbReference type="AlphaFoldDB" id="A0AAW1R6Z6"/>
<feature type="compositionally biased region" description="Polar residues" evidence="9">
    <location>
        <begin position="762"/>
        <end position="772"/>
    </location>
</feature>
<feature type="compositionally biased region" description="Pro residues" evidence="9">
    <location>
        <begin position="614"/>
        <end position="626"/>
    </location>
</feature>
<evidence type="ECO:0000256" key="6">
    <source>
        <dbReference type="ARBA" id="ARBA00022833"/>
    </source>
</evidence>
<feature type="compositionally biased region" description="Low complexity" evidence="9">
    <location>
        <begin position="475"/>
        <end position="486"/>
    </location>
</feature>
<dbReference type="Gene3D" id="1.10.220.150">
    <property type="entry name" value="Arf GTPase activating protein"/>
    <property type="match status" value="1"/>
</dbReference>
<dbReference type="GO" id="GO:0005096">
    <property type="term" value="F:GTPase activator activity"/>
    <property type="evidence" value="ECO:0007669"/>
    <property type="project" value="UniProtKB-KW"/>
</dbReference>
<dbReference type="EMBL" id="JALJOR010000001">
    <property type="protein sequence ID" value="KAK9829298.1"/>
    <property type="molecule type" value="Genomic_DNA"/>
</dbReference>
<dbReference type="InterPro" id="IPR013809">
    <property type="entry name" value="ENTH"/>
</dbReference>
<feature type="region of interest" description="Disordered" evidence="9">
    <location>
        <begin position="610"/>
        <end position="649"/>
    </location>
</feature>
<feature type="compositionally biased region" description="Low complexity" evidence="9">
    <location>
        <begin position="627"/>
        <end position="638"/>
    </location>
</feature>
<dbReference type="PANTHER" id="PTHR12276:SF45">
    <property type="entry name" value="CLATHRIN INTERACTOR 1"/>
    <property type="match status" value="1"/>
</dbReference>
<feature type="region of interest" description="Disordered" evidence="9">
    <location>
        <begin position="173"/>
        <end position="259"/>
    </location>
</feature>
<evidence type="ECO:0000256" key="1">
    <source>
        <dbReference type="ARBA" id="ARBA00004132"/>
    </source>
</evidence>
<feature type="region of interest" description="Disordered" evidence="9">
    <location>
        <begin position="388"/>
        <end position="423"/>
    </location>
</feature>
<dbReference type="SMART" id="SM00105">
    <property type="entry name" value="ArfGap"/>
    <property type="match status" value="1"/>
</dbReference>
<dbReference type="GO" id="GO:0008270">
    <property type="term" value="F:zinc ion binding"/>
    <property type="evidence" value="ECO:0007669"/>
    <property type="project" value="UniProtKB-KW"/>
</dbReference>
<dbReference type="PANTHER" id="PTHR12276">
    <property type="entry name" value="EPSIN/ENT-RELATED"/>
    <property type="match status" value="1"/>
</dbReference>
<keyword evidence="4" id="KW-0479">Metal-binding</keyword>
<keyword evidence="7" id="KW-0968">Cytoplasmic vesicle</keyword>
<dbReference type="SUPFAM" id="SSF57863">
    <property type="entry name" value="ArfGap/RecO-like zinc finger"/>
    <property type="match status" value="1"/>
</dbReference>
<name>A0AAW1R6Z6_9CHLO</name>
<evidence type="ECO:0000256" key="8">
    <source>
        <dbReference type="PROSITE-ProRule" id="PRU00288"/>
    </source>
</evidence>
<keyword evidence="6" id="KW-0862">Zinc</keyword>
<dbReference type="InterPro" id="IPR001164">
    <property type="entry name" value="ArfGAP_dom"/>
</dbReference>
<dbReference type="FunFam" id="1.25.40.90:FF:000006">
    <property type="entry name" value="Clathrin interactor 1"/>
    <property type="match status" value="1"/>
</dbReference>
<evidence type="ECO:0000256" key="3">
    <source>
        <dbReference type="ARBA" id="ARBA00022468"/>
    </source>
</evidence>
<keyword evidence="13" id="KW-1185">Reference proteome</keyword>
<evidence type="ECO:0000256" key="2">
    <source>
        <dbReference type="ARBA" id="ARBA00010130"/>
    </source>
</evidence>
<dbReference type="SMART" id="SM00273">
    <property type="entry name" value="ENTH"/>
    <property type="match status" value="1"/>
</dbReference>
<dbReference type="GO" id="GO:0030276">
    <property type="term" value="F:clathrin binding"/>
    <property type="evidence" value="ECO:0007669"/>
    <property type="project" value="TreeGrafter"/>
</dbReference>
<dbReference type="PROSITE" id="PS50942">
    <property type="entry name" value="ENTH"/>
    <property type="match status" value="1"/>
</dbReference>
<evidence type="ECO:0000313" key="12">
    <source>
        <dbReference type="EMBL" id="KAK9829298.1"/>
    </source>
</evidence>
<evidence type="ECO:0000256" key="5">
    <source>
        <dbReference type="ARBA" id="ARBA00022771"/>
    </source>
</evidence>
<dbReference type="CDD" id="cd03571">
    <property type="entry name" value="ENTH"/>
    <property type="match status" value="1"/>
</dbReference>
<feature type="compositionally biased region" description="Polar residues" evidence="9">
    <location>
        <begin position="194"/>
        <end position="209"/>
    </location>
</feature>
<evidence type="ECO:0000256" key="4">
    <source>
        <dbReference type="ARBA" id="ARBA00022723"/>
    </source>
</evidence>
<feature type="compositionally biased region" description="Polar residues" evidence="9">
    <location>
        <begin position="228"/>
        <end position="254"/>
    </location>
</feature>
<organism evidence="12 13">
    <name type="scientific">[Myrmecia] bisecta</name>
    <dbReference type="NCBI Taxonomy" id="41462"/>
    <lineage>
        <taxon>Eukaryota</taxon>
        <taxon>Viridiplantae</taxon>
        <taxon>Chlorophyta</taxon>
        <taxon>core chlorophytes</taxon>
        <taxon>Trebouxiophyceae</taxon>
        <taxon>Trebouxiales</taxon>
        <taxon>Trebouxiaceae</taxon>
        <taxon>Myrmecia</taxon>
    </lineage>
</organism>
<evidence type="ECO:0000256" key="7">
    <source>
        <dbReference type="ARBA" id="ARBA00023329"/>
    </source>
</evidence>
<keyword evidence="5 8" id="KW-0863">Zinc-finger</keyword>
<protein>
    <submittedName>
        <fullName evidence="12">Uncharacterized protein</fullName>
    </submittedName>
</protein>
<dbReference type="Gene3D" id="1.25.40.90">
    <property type="match status" value="1"/>
</dbReference>
<comment type="subcellular location">
    <subcellularLocation>
        <location evidence="1">Cytoplasmic vesicle</location>
        <location evidence="1">Clathrin-coated vesicle</location>
    </subcellularLocation>
</comment>
<feature type="region of interest" description="Disordered" evidence="9">
    <location>
        <begin position="440"/>
        <end position="545"/>
    </location>
</feature>
<feature type="domain" description="Arf-GAP" evidence="10">
    <location>
        <begin position="269"/>
        <end position="381"/>
    </location>
</feature>
<dbReference type="GO" id="GO:0005886">
    <property type="term" value="C:plasma membrane"/>
    <property type="evidence" value="ECO:0007669"/>
    <property type="project" value="TreeGrafter"/>
</dbReference>
<dbReference type="GO" id="GO:0006897">
    <property type="term" value="P:endocytosis"/>
    <property type="evidence" value="ECO:0007669"/>
    <property type="project" value="TreeGrafter"/>
</dbReference>
<sequence length="796" mass="83952">MAIVVRQNRPLNLKDVAVVQAKDAVAWLRDYITAIKHGQLHPYTPLERKAREATRNEAWGPTGTLLNELAEATFDAADCEIIFAVLQMRLGYPADKWRNVYKGLTVLEFLLKRGSEQCVRIAREEMMFKLEDLEAFEFVTGEGRDNGINVRHRAQAIRTLLKDERRLSQEREAFKNKRKTYQGYSRDQLAGDRGSSSRALDTQDTNLHTGHSDDDEVVSTRRTRSNQEESQSGNASQAHATPGVSSRYTPSAANRNAGEMKGVTMEENKKYLAALKALLERPENRLCADCVGGGAASRSSWASINTGVFICMRCAGIHRGLGVHISKVRSCTLDTWLPEQVRFMARTGNARANQYYEAKFSAADKPSYHSPDLETFIRRKYARDYAEGEWPPSDALAGPDAAGEEADGRAALSPGPAVSSASGRKVYGGAAQAGSFWAGPAASPAPAPSPSANLMDEGFGESAFSGDSGFDDIAFARSSQPAAHAAPAPPQPAAQRIPAARASQSSGPEGAHPAEDPFGASRSKPSHRPSQPLQTPASVVSSHQAVPGSAASLGFEDSTAFSPMKAGAQDSASAGIAALFGPGPTPSANGTFPTIVPTAQRAYSPMQAARYSPPMQPRRPAYPPAQNPAAQTPAASHPDPAPPRMPAPGSAAVSGLGFGGAGAPAAVAGYGGPLVPKLAPPKPWSPAGPNQETKSVLEDLFVAAVEGLQLKNQHDVVQIIRPAGPASMRRMASMKEQRMAGLSNQGSGGGSTKAGSGAQVQVDATGSAQASGSFWAAPQQGSGDLRSRGSDQVAGV</sequence>
<feature type="compositionally biased region" description="Low complexity" evidence="9">
    <location>
        <begin position="493"/>
        <end position="506"/>
    </location>
</feature>
<dbReference type="Pfam" id="PF01412">
    <property type="entry name" value="ArfGap"/>
    <property type="match status" value="1"/>
</dbReference>
<gene>
    <name evidence="12" type="ORF">WJX72_005017</name>
</gene>
<dbReference type="SUPFAM" id="SSF48464">
    <property type="entry name" value="ENTH/VHS domain"/>
    <property type="match status" value="1"/>
</dbReference>
<dbReference type="InterPro" id="IPR038508">
    <property type="entry name" value="ArfGAP_dom_sf"/>
</dbReference>
<dbReference type="PRINTS" id="PR00405">
    <property type="entry name" value="REVINTRACTNG"/>
</dbReference>
<dbReference type="InterPro" id="IPR037278">
    <property type="entry name" value="ARFGAP/RecO"/>
</dbReference>
<comment type="similarity">
    <text evidence="2">Belongs to the epsin family.</text>
</comment>
<evidence type="ECO:0000259" key="10">
    <source>
        <dbReference type="PROSITE" id="PS50115"/>
    </source>
</evidence>
<evidence type="ECO:0000256" key="9">
    <source>
        <dbReference type="SAM" id="MobiDB-lite"/>
    </source>
</evidence>
<feature type="domain" description="ENTH" evidence="11">
    <location>
        <begin position="38"/>
        <end position="171"/>
    </location>
</feature>
<comment type="caution">
    <text evidence="12">The sequence shown here is derived from an EMBL/GenBank/DDBJ whole genome shotgun (WGS) entry which is preliminary data.</text>
</comment>
<feature type="region of interest" description="Disordered" evidence="9">
    <location>
        <begin position="736"/>
        <end position="796"/>
    </location>
</feature>